<organism evidence="2 3">
    <name type="scientific">Williamsia phyllosphaerae</name>
    <dbReference type="NCBI Taxonomy" id="885042"/>
    <lineage>
        <taxon>Bacteria</taxon>
        <taxon>Bacillati</taxon>
        <taxon>Actinomycetota</taxon>
        <taxon>Actinomycetes</taxon>
        <taxon>Mycobacteriales</taxon>
        <taxon>Nocardiaceae</taxon>
        <taxon>Williamsia</taxon>
    </lineage>
</organism>
<sequence length="133" mass="14535">MSTVFFAVGDSIVVAGWIWSLMRAWRAGHDPDLELAIEAARHDPKESTAQLRRDAVDWKHRLENRASYPAFASAVVSGITLGFSGNAVGRGTGYTDTWIISAALLIASLAVAFSARLITAKRIQRRLPELLGR</sequence>
<comment type="caution">
    <text evidence="2">The sequence shown here is derived from an EMBL/GenBank/DDBJ whole genome shotgun (WGS) entry which is preliminary data.</text>
</comment>
<gene>
    <name evidence="2" type="ORF">GCM10007298_43290</name>
</gene>
<proteinExistence type="predicted"/>
<keyword evidence="3" id="KW-1185">Reference proteome</keyword>
<dbReference type="Proteomes" id="UP000632454">
    <property type="component" value="Unassembled WGS sequence"/>
</dbReference>
<evidence type="ECO:0000256" key="1">
    <source>
        <dbReference type="SAM" id="Phobius"/>
    </source>
</evidence>
<keyword evidence="1" id="KW-0812">Transmembrane</keyword>
<evidence type="ECO:0000313" key="2">
    <source>
        <dbReference type="EMBL" id="GGF42948.1"/>
    </source>
</evidence>
<keyword evidence="1" id="KW-0472">Membrane</keyword>
<protein>
    <submittedName>
        <fullName evidence="2">Uncharacterized protein</fullName>
    </submittedName>
</protein>
<feature type="transmembrane region" description="Helical" evidence="1">
    <location>
        <begin position="6"/>
        <end position="25"/>
    </location>
</feature>
<feature type="transmembrane region" description="Helical" evidence="1">
    <location>
        <begin position="68"/>
        <end position="86"/>
    </location>
</feature>
<feature type="transmembrane region" description="Helical" evidence="1">
    <location>
        <begin position="98"/>
        <end position="118"/>
    </location>
</feature>
<evidence type="ECO:0000313" key="3">
    <source>
        <dbReference type="Proteomes" id="UP000632454"/>
    </source>
</evidence>
<name>A0ABQ1V9Y5_9NOCA</name>
<accession>A0ABQ1V9Y5</accession>
<keyword evidence="1" id="KW-1133">Transmembrane helix</keyword>
<reference evidence="3" key="1">
    <citation type="journal article" date="2019" name="Int. J. Syst. Evol. Microbiol.">
        <title>The Global Catalogue of Microorganisms (GCM) 10K type strain sequencing project: providing services to taxonomists for standard genome sequencing and annotation.</title>
        <authorList>
            <consortium name="The Broad Institute Genomics Platform"/>
            <consortium name="The Broad Institute Genome Sequencing Center for Infectious Disease"/>
            <person name="Wu L."/>
            <person name="Ma J."/>
        </authorList>
    </citation>
    <scope>NUCLEOTIDE SEQUENCE [LARGE SCALE GENOMIC DNA]</scope>
    <source>
        <strain evidence="3">CCM 7855</strain>
    </source>
</reference>
<dbReference type="EMBL" id="BMCS01000003">
    <property type="protein sequence ID" value="GGF42948.1"/>
    <property type="molecule type" value="Genomic_DNA"/>
</dbReference>